<proteinExistence type="predicted"/>
<dbReference type="Pfam" id="PF02909">
    <property type="entry name" value="TetR_C_1"/>
    <property type="match status" value="1"/>
</dbReference>
<reference evidence="6 7" key="1">
    <citation type="journal article" date="2019" name="ACS Chem. Biol.">
        <title>Identification and Mobilization of a Cryptic Antibiotic Biosynthesis Gene Locus from a Human-Pathogenic Nocardia Isolate.</title>
        <authorList>
            <person name="Herisse M."/>
            <person name="Ishida K."/>
            <person name="Porter J.L."/>
            <person name="Howden B."/>
            <person name="Hertweck C."/>
            <person name="Stinear T.P."/>
            <person name="Pidot S.J."/>
        </authorList>
    </citation>
    <scope>NUCLEOTIDE SEQUENCE [LARGE SCALE GENOMIC DNA]</scope>
    <source>
        <strain evidence="6 7">AUSMDU00012717</strain>
    </source>
</reference>
<dbReference type="GO" id="GO:0000976">
    <property type="term" value="F:transcription cis-regulatory region binding"/>
    <property type="evidence" value="ECO:0007669"/>
    <property type="project" value="TreeGrafter"/>
</dbReference>
<dbReference type="GO" id="GO:0003700">
    <property type="term" value="F:DNA-binding transcription factor activity"/>
    <property type="evidence" value="ECO:0007669"/>
    <property type="project" value="TreeGrafter"/>
</dbReference>
<dbReference type="PANTHER" id="PTHR30055:SF151">
    <property type="entry name" value="TRANSCRIPTIONAL REGULATORY PROTEIN"/>
    <property type="match status" value="1"/>
</dbReference>
<dbReference type="EMBL" id="CP046172">
    <property type="protein sequence ID" value="QIS11675.1"/>
    <property type="molecule type" value="Genomic_DNA"/>
</dbReference>
<accession>A0A6G9YEG2</accession>
<dbReference type="PRINTS" id="PR00455">
    <property type="entry name" value="HTHTETR"/>
</dbReference>
<gene>
    <name evidence="6" type="ORF">F5544_19035</name>
</gene>
<dbReference type="KEGG" id="nah:F5544_19035"/>
<dbReference type="PROSITE" id="PS50977">
    <property type="entry name" value="HTH_TETR_2"/>
    <property type="match status" value="1"/>
</dbReference>
<dbReference type="PANTHER" id="PTHR30055">
    <property type="entry name" value="HTH-TYPE TRANSCRIPTIONAL REGULATOR RUTR"/>
    <property type="match status" value="1"/>
</dbReference>
<keyword evidence="1" id="KW-0805">Transcription regulation</keyword>
<dbReference type="Gene3D" id="1.10.357.10">
    <property type="entry name" value="Tetracycline Repressor, domain 2"/>
    <property type="match status" value="1"/>
</dbReference>
<evidence type="ECO:0000256" key="3">
    <source>
        <dbReference type="ARBA" id="ARBA00023163"/>
    </source>
</evidence>
<dbReference type="GO" id="GO:0045892">
    <property type="term" value="P:negative regulation of DNA-templated transcription"/>
    <property type="evidence" value="ECO:0007669"/>
    <property type="project" value="InterPro"/>
</dbReference>
<dbReference type="SUPFAM" id="SSF48498">
    <property type="entry name" value="Tetracyclin repressor-like, C-terminal domain"/>
    <property type="match status" value="1"/>
</dbReference>
<evidence type="ECO:0000259" key="5">
    <source>
        <dbReference type="PROSITE" id="PS50977"/>
    </source>
</evidence>
<dbReference type="Proteomes" id="UP000503540">
    <property type="component" value="Chromosome"/>
</dbReference>
<keyword evidence="2 4" id="KW-0238">DNA-binding</keyword>
<keyword evidence="3" id="KW-0804">Transcription</keyword>
<dbReference type="InterPro" id="IPR009057">
    <property type="entry name" value="Homeodomain-like_sf"/>
</dbReference>
<organism evidence="6 7">
    <name type="scientific">Nocardia arthritidis</name>
    <dbReference type="NCBI Taxonomy" id="228602"/>
    <lineage>
        <taxon>Bacteria</taxon>
        <taxon>Bacillati</taxon>
        <taxon>Actinomycetota</taxon>
        <taxon>Actinomycetes</taxon>
        <taxon>Mycobacteriales</taxon>
        <taxon>Nocardiaceae</taxon>
        <taxon>Nocardia</taxon>
    </lineage>
</organism>
<evidence type="ECO:0000256" key="4">
    <source>
        <dbReference type="PROSITE-ProRule" id="PRU00335"/>
    </source>
</evidence>
<keyword evidence="7" id="KW-1185">Reference proteome</keyword>
<feature type="domain" description="HTH tetR-type" evidence="5">
    <location>
        <begin position="66"/>
        <end position="126"/>
    </location>
</feature>
<dbReference type="Gene3D" id="1.10.10.60">
    <property type="entry name" value="Homeodomain-like"/>
    <property type="match status" value="1"/>
</dbReference>
<evidence type="ECO:0000313" key="6">
    <source>
        <dbReference type="EMBL" id="QIS11675.1"/>
    </source>
</evidence>
<dbReference type="InterPro" id="IPR004111">
    <property type="entry name" value="Repressor_TetR_C"/>
</dbReference>
<feature type="DNA-binding region" description="H-T-H motif" evidence="4">
    <location>
        <begin position="89"/>
        <end position="108"/>
    </location>
</feature>
<evidence type="ECO:0000256" key="2">
    <source>
        <dbReference type="ARBA" id="ARBA00023125"/>
    </source>
</evidence>
<dbReference type="SUPFAM" id="SSF46689">
    <property type="entry name" value="Homeodomain-like"/>
    <property type="match status" value="1"/>
</dbReference>
<dbReference type="InterPro" id="IPR050109">
    <property type="entry name" value="HTH-type_TetR-like_transc_reg"/>
</dbReference>
<dbReference type="InterPro" id="IPR001647">
    <property type="entry name" value="HTH_TetR"/>
</dbReference>
<name>A0A6G9YEG2_9NOCA</name>
<dbReference type="AlphaFoldDB" id="A0A6G9YEG2"/>
<protein>
    <submittedName>
        <fullName evidence="6">TetR family transcriptional regulator</fullName>
    </submittedName>
</protein>
<dbReference type="InterPro" id="IPR036271">
    <property type="entry name" value="Tet_transcr_reg_TetR-rel_C_sf"/>
</dbReference>
<dbReference type="Pfam" id="PF00440">
    <property type="entry name" value="TetR_N"/>
    <property type="match status" value="1"/>
</dbReference>
<evidence type="ECO:0000256" key="1">
    <source>
        <dbReference type="ARBA" id="ARBA00023015"/>
    </source>
</evidence>
<sequence length="284" mass="30507">MPLTCRTRASVRPPSPAPMIVIFMVAPSRFDLLVCHSRTGMPFHVGATFQMCQDGGMATRTRRAAALSRETIVEAAVELLDATGAGGLTFRTLTERLATGPGAIYWHVANKDELLAAATDTVVAAALAIAPAESPGTARDEIRAIALGLFDAIDEHPWLGTQLAMQLARSPWGSMTRRIYESIGRRVRALGVPEGSWFTATSALVNYILGAAGQNAENSRVGEQHPDRGEFLGDAAAAWEELDPDDYPFLRSIADQLRGHDDREQFLAGIDFLLAGVIAAHPST</sequence>
<evidence type="ECO:0000313" key="7">
    <source>
        <dbReference type="Proteomes" id="UP000503540"/>
    </source>
</evidence>